<evidence type="ECO:0000256" key="7">
    <source>
        <dbReference type="RuleBase" id="RU363032"/>
    </source>
</evidence>
<evidence type="ECO:0000313" key="8">
    <source>
        <dbReference type="EMBL" id="QOY27417.1"/>
    </source>
</evidence>
<dbReference type="GO" id="GO:0022857">
    <property type="term" value="F:transmembrane transporter activity"/>
    <property type="evidence" value="ECO:0007669"/>
    <property type="project" value="InterPro"/>
</dbReference>
<dbReference type="RefSeq" id="WP_017418911.1">
    <property type="nucleotide sequence ID" value="NZ_BDDG01000001.1"/>
</dbReference>
<organism evidence="8 9">
    <name type="scientific">Bacillus velezensis</name>
    <dbReference type="NCBI Taxonomy" id="492670"/>
    <lineage>
        <taxon>Bacteria</taxon>
        <taxon>Bacillati</taxon>
        <taxon>Bacillota</taxon>
        <taxon>Bacilli</taxon>
        <taxon>Bacillales</taxon>
        <taxon>Bacillaceae</taxon>
        <taxon>Bacillus</taxon>
        <taxon>Bacillus amyloliquefaciens group</taxon>
    </lineage>
</organism>
<evidence type="ECO:0000256" key="1">
    <source>
        <dbReference type="ARBA" id="ARBA00004651"/>
    </source>
</evidence>
<dbReference type="CDD" id="cd06261">
    <property type="entry name" value="TM_PBP2"/>
    <property type="match status" value="1"/>
</dbReference>
<dbReference type="PANTHER" id="PTHR30614:SF43">
    <property type="entry name" value="L-CYSTINE TRANSPORT SYSTEM PERMEASE PROTEIN TCYM"/>
    <property type="match status" value="1"/>
</dbReference>
<keyword evidence="5 7" id="KW-1133">Transmembrane helix</keyword>
<dbReference type="Gene3D" id="1.10.3720.10">
    <property type="entry name" value="MetI-like"/>
    <property type="match status" value="1"/>
</dbReference>
<feature type="transmembrane region" description="Helical" evidence="7">
    <location>
        <begin position="98"/>
        <end position="116"/>
    </location>
</feature>
<proteinExistence type="inferred from homology"/>
<feature type="transmembrane region" description="Helical" evidence="7">
    <location>
        <begin position="154"/>
        <end position="181"/>
    </location>
</feature>
<dbReference type="Proteomes" id="UP000587477">
    <property type="component" value="Chromosome"/>
</dbReference>
<dbReference type="GO" id="GO:0043190">
    <property type="term" value="C:ATP-binding cassette (ABC) transporter complex"/>
    <property type="evidence" value="ECO:0007669"/>
    <property type="project" value="InterPro"/>
</dbReference>
<dbReference type="PROSITE" id="PS50928">
    <property type="entry name" value="ABC_TM1"/>
    <property type="match status" value="1"/>
</dbReference>
<keyword evidence="3" id="KW-1003">Cell membrane</keyword>
<feature type="transmembrane region" description="Helical" evidence="7">
    <location>
        <begin position="201"/>
        <end position="219"/>
    </location>
</feature>
<sequence length="235" mass="25379">MELDIPFIGTAIKQMMKTVPLTLAMTVIPIIAGFFIALGNITVRIFRIKWLLACSSFYVSFFRSTPAILHIMLIYLGVPLIADQFSRAFHLGWSANQIPVAVFVIMALSLTAGAYMTEILRSGIMAVDTGQAEAAYSIGLTRGQMIRRVVLPQAFVISLPNFTNIGIGFLHTTSIAAIVAVPEITGTATIAASDNYAFLEAFIGAAVIYWGLTLILEAVNSLAEKRAARYQGGAL</sequence>
<evidence type="ECO:0000256" key="2">
    <source>
        <dbReference type="ARBA" id="ARBA00022448"/>
    </source>
</evidence>
<keyword evidence="4 7" id="KW-0812">Transmembrane</keyword>
<evidence type="ECO:0000313" key="9">
    <source>
        <dbReference type="Proteomes" id="UP000587477"/>
    </source>
</evidence>
<keyword evidence="6 7" id="KW-0472">Membrane</keyword>
<dbReference type="InterPro" id="IPR043429">
    <property type="entry name" value="ArtM/GltK/GlnP/TcyL/YhdX-like"/>
</dbReference>
<comment type="subcellular location">
    <subcellularLocation>
        <location evidence="1 7">Cell membrane</location>
        <topology evidence="1 7">Multi-pass membrane protein</topology>
    </subcellularLocation>
</comment>
<dbReference type="NCBIfam" id="TIGR01726">
    <property type="entry name" value="HEQRo_perm_3TM"/>
    <property type="match status" value="1"/>
</dbReference>
<dbReference type="InterPro" id="IPR000515">
    <property type="entry name" value="MetI-like"/>
</dbReference>
<evidence type="ECO:0000256" key="4">
    <source>
        <dbReference type="ARBA" id="ARBA00022692"/>
    </source>
</evidence>
<evidence type="ECO:0000256" key="5">
    <source>
        <dbReference type="ARBA" id="ARBA00022989"/>
    </source>
</evidence>
<feature type="transmembrane region" description="Helical" evidence="7">
    <location>
        <begin position="50"/>
        <end position="78"/>
    </location>
</feature>
<keyword evidence="2 7" id="KW-0813">Transport</keyword>
<evidence type="ECO:0000256" key="3">
    <source>
        <dbReference type="ARBA" id="ARBA00022475"/>
    </source>
</evidence>
<dbReference type="Pfam" id="PF00528">
    <property type="entry name" value="BPD_transp_1"/>
    <property type="match status" value="1"/>
</dbReference>
<accession>A0A411AA47</accession>
<reference evidence="9" key="1">
    <citation type="submission" date="2020-10" db="EMBL/GenBank/DDBJ databases">
        <title>Complete genome sequence of Bacillus velezensis NST6.</title>
        <authorList>
            <person name="Choi J."/>
        </authorList>
    </citation>
    <scope>NUCLEOTIDE SEQUENCE [LARGE SCALE GENOMIC DNA]</scope>
    <source>
        <strain evidence="9">NST6</strain>
    </source>
</reference>
<dbReference type="EMBL" id="CP063687">
    <property type="protein sequence ID" value="QOY27417.1"/>
    <property type="molecule type" value="Genomic_DNA"/>
</dbReference>
<gene>
    <name evidence="8" type="primary">tcyM</name>
    <name evidence="8" type="ORF">BACVE_002430</name>
</gene>
<protein>
    <submittedName>
        <fullName evidence="8">L-cystine transport system permease protein TcyM</fullName>
    </submittedName>
</protein>
<name>A0A411AA47_BACVE</name>
<comment type="similarity">
    <text evidence="7">Belongs to the binding-protein-dependent transport system permease family.</text>
</comment>
<dbReference type="GO" id="GO:0006865">
    <property type="term" value="P:amino acid transport"/>
    <property type="evidence" value="ECO:0007669"/>
    <property type="project" value="TreeGrafter"/>
</dbReference>
<dbReference type="InterPro" id="IPR010065">
    <property type="entry name" value="AA_ABC_transptr_permease_3TM"/>
</dbReference>
<feature type="transmembrane region" description="Helical" evidence="7">
    <location>
        <begin position="20"/>
        <end position="38"/>
    </location>
</feature>
<evidence type="ECO:0000256" key="6">
    <source>
        <dbReference type="ARBA" id="ARBA00023136"/>
    </source>
</evidence>
<dbReference type="SUPFAM" id="SSF161098">
    <property type="entry name" value="MetI-like"/>
    <property type="match status" value="1"/>
</dbReference>
<dbReference type="PANTHER" id="PTHR30614">
    <property type="entry name" value="MEMBRANE COMPONENT OF AMINO ACID ABC TRANSPORTER"/>
    <property type="match status" value="1"/>
</dbReference>
<dbReference type="AlphaFoldDB" id="A0A411AA47"/>
<dbReference type="InterPro" id="IPR035906">
    <property type="entry name" value="MetI-like_sf"/>
</dbReference>